<organism evidence="2 3">
    <name type="scientific">Eumeta variegata</name>
    <name type="common">Bagworm moth</name>
    <name type="synonym">Eumeta japonica</name>
    <dbReference type="NCBI Taxonomy" id="151549"/>
    <lineage>
        <taxon>Eukaryota</taxon>
        <taxon>Metazoa</taxon>
        <taxon>Ecdysozoa</taxon>
        <taxon>Arthropoda</taxon>
        <taxon>Hexapoda</taxon>
        <taxon>Insecta</taxon>
        <taxon>Pterygota</taxon>
        <taxon>Neoptera</taxon>
        <taxon>Endopterygota</taxon>
        <taxon>Lepidoptera</taxon>
        <taxon>Glossata</taxon>
        <taxon>Ditrysia</taxon>
        <taxon>Tineoidea</taxon>
        <taxon>Psychidae</taxon>
        <taxon>Oiketicinae</taxon>
        <taxon>Eumeta</taxon>
    </lineage>
</organism>
<sequence>MVLFALSKLPRISLRIDRKNNSYHFEEQFVLPRPRLPLPRPPNPTVLKLTMPTQPRTSEGSSPGSTPSSPTTSVSGPGPRRWRRDDRMQRRLNTELLEAIEGRDDEEVERLVFK</sequence>
<protein>
    <submittedName>
        <fullName evidence="2">Uncharacterized protein</fullName>
    </submittedName>
</protein>
<feature type="compositionally biased region" description="Low complexity" evidence="1">
    <location>
        <begin position="57"/>
        <end position="79"/>
    </location>
</feature>
<dbReference type="Proteomes" id="UP000299102">
    <property type="component" value="Unassembled WGS sequence"/>
</dbReference>
<proteinExistence type="predicted"/>
<gene>
    <name evidence="2" type="ORF">EVAR_95250_1</name>
</gene>
<accession>A0A4C1UK89</accession>
<evidence type="ECO:0000313" key="2">
    <source>
        <dbReference type="EMBL" id="GBP26739.1"/>
    </source>
</evidence>
<name>A0A4C1UK89_EUMVA</name>
<evidence type="ECO:0000313" key="3">
    <source>
        <dbReference type="Proteomes" id="UP000299102"/>
    </source>
</evidence>
<feature type="region of interest" description="Disordered" evidence="1">
    <location>
        <begin position="33"/>
        <end position="88"/>
    </location>
</feature>
<dbReference type="EMBL" id="BGZK01000184">
    <property type="protein sequence ID" value="GBP26739.1"/>
    <property type="molecule type" value="Genomic_DNA"/>
</dbReference>
<keyword evidence="3" id="KW-1185">Reference proteome</keyword>
<comment type="caution">
    <text evidence="2">The sequence shown here is derived from an EMBL/GenBank/DDBJ whole genome shotgun (WGS) entry which is preliminary data.</text>
</comment>
<reference evidence="2 3" key="1">
    <citation type="journal article" date="2019" name="Commun. Biol.">
        <title>The bagworm genome reveals a unique fibroin gene that provides high tensile strength.</title>
        <authorList>
            <person name="Kono N."/>
            <person name="Nakamura H."/>
            <person name="Ohtoshi R."/>
            <person name="Tomita M."/>
            <person name="Numata K."/>
            <person name="Arakawa K."/>
        </authorList>
    </citation>
    <scope>NUCLEOTIDE SEQUENCE [LARGE SCALE GENOMIC DNA]</scope>
</reference>
<dbReference type="AlphaFoldDB" id="A0A4C1UK89"/>
<feature type="compositionally biased region" description="Pro residues" evidence="1">
    <location>
        <begin position="34"/>
        <end position="44"/>
    </location>
</feature>
<evidence type="ECO:0000256" key="1">
    <source>
        <dbReference type="SAM" id="MobiDB-lite"/>
    </source>
</evidence>